<comment type="similarity">
    <text evidence="1">Belongs to the PPR family. PCMP-H subfamily.</text>
</comment>
<name>A0A2P6QP87_ROSCH</name>
<reference evidence="3 4" key="1">
    <citation type="journal article" date="2018" name="Nat. Genet.">
        <title>The Rosa genome provides new insights in the design of modern roses.</title>
        <authorList>
            <person name="Bendahmane M."/>
        </authorList>
    </citation>
    <scope>NUCLEOTIDE SEQUENCE [LARGE SCALE GENOMIC DNA]</scope>
    <source>
        <strain evidence="4">cv. Old Blush</strain>
    </source>
</reference>
<comment type="caution">
    <text evidence="3">The sequence shown here is derived from an EMBL/GenBank/DDBJ whole genome shotgun (WGS) entry which is preliminary data.</text>
</comment>
<dbReference type="InterPro" id="IPR032867">
    <property type="entry name" value="DYW_dom"/>
</dbReference>
<sequence>MGFRRYPDPDTLKLMEFSSGGDTDTHTEKSHIALMLQEINSRHRDAGHIPDLDKVLLDKVAIDFGLIGTGQGVLIPVVKNLRMCSDCHSFAKLVSRIYDREIFVPDDNGFHFFCQQGLCSCSDYW</sequence>
<dbReference type="Gramene" id="PRQ35986">
    <property type="protein sequence ID" value="PRQ35986"/>
    <property type="gene ID" value="RchiOBHm_Chr4g0386501"/>
</dbReference>
<evidence type="ECO:0000313" key="4">
    <source>
        <dbReference type="Proteomes" id="UP000238479"/>
    </source>
</evidence>
<keyword evidence="4" id="KW-1185">Reference proteome</keyword>
<gene>
    <name evidence="3" type="ORF">RchiOBHm_Chr4g0386501</name>
</gene>
<dbReference type="AlphaFoldDB" id="A0A2P6QP87"/>
<organism evidence="3 4">
    <name type="scientific">Rosa chinensis</name>
    <name type="common">China rose</name>
    <dbReference type="NCBI Taxonomy" id="74649"/>
    <lineage>
        <taxon>Eukaryota</taxon>
        <taxon>Viridiplantae</taxon>
        <taxon>Streptophyta</taxon>
        <taxon>Embryophyta</taxon>
        <taxon>Tracheophyta</taxon>
        <taxon>Spermatophyta</taxon>
        <taxon>Magnoliopsida</taxon>
        <taxon>eudicotyledons</taxon>
        <taxon>Gunneridae</taxon>
        <taxon>Pentapetalae</taxon>
        <taxon>rosids</taxon>
        <taxon>fabids</taxon>
        <taxon>Rosales</taxon>
        <taxon>Rosaceae</taxon>
        <taxon>Rosoideae</taxon>
        <taxon>Rosoideae incertae sedis</taxon>
        <taxon>Rosa</taxon>
    </lineage>
</organism>
<evidence type="ECO:0000259" key="2">
    <source>
        <dbReference type="Pfam" id="PF14432"/>
    </source>
</evidence>
<evidence type="ECO:0000256" key="1">
    <source>
        <dbReference type="ARBA" id="ARBA00006643"/>
    </source>
</evidence>
<proteinExistence type="inferred from homology"/>
<feature type="domain" description="DYW" evidence="2">
    <location>
        <begin position="58"/>
        <end position="125"/>
    </location>
</feature>
<dbReference type="Pfam" id="PF14432">
    <property type="entry name" value="DYW_deaminase"/>
    <property type="match status" value="1"/>
</dbReference>
<evidence type="ECO:0000313" key="3">
    <source>
        <dbReference type="EMBL" id="PRQ35986.1"/>
    </source>
</evidence>
<dbReference type="Proteomes" id="UP000238479">
    <property type="component" value="Chromosome 4"/>
</dbReference>
<dbReference type="STRING" id="74649.A0A2P6QP87"/>
<dbReference type="EMBL" id="PDCK01000042">
    <property type="protein sequence ID" value="PRQ35986.1"/>
    <property type="molecule type" value="Genomic_DNA"/>
</dbReference>
<accession>A0A2P6QP87</accession>
<protein>
    <submittedName>
        <fullName evidence="3">Putative DYW domain-containing protein</fullName>
    </submittedName>
</protein>
<dbReference type="GO" id="GO:0008270">
    <property type="term" value="F:zinc ion binding"/>
    <property type="evidence" value="ECO:0007669"/>
    <property type="project" value="InterPro"/>
</dbReference>